<dbReference type="PANTHER" id="PTHR43166:SF30">
    <property type="entry name" value="METHIONINE IMPORT ATP-BINDING PROTEIN METN"/>
    <property type="match status" value="1"/>
</dbReference>
<dbReference type="InterPro" id="IPR050086">
    <property type="entry name" value="MetN_ABC_transporter-like"/>
</dbReference>
<dbReference type="SMART" id="SM00930">
    <property type="entry name" value="NIL"/>
    <property type="match status" value="1"/>
</dbReference>
<dbReference type="SMART" id="SM00382">
    <property type="entry name" value="AAA"/>
    <property type="match status" value="1"/>
</dbReference>
<feature type="domain" description="ABC transporter" evidence="9">
    <location>
        <begin position="1"/>
        <end position="216"/>
    </location>
</feature>
<dbReference type="GO" id="GO:0006865">
    <property type="term" value="P:amino acid transport"/>
    <property type="evidence" value="ECO:0007669"/>
    <property type="project" value="UniProtKB-KW"/>
</dbReference>
<dbReference type="GO" id="GO:0005524">
    <property type="term" value="F:ATP binding"/>
    <property type="evidence" value="ECO:0007669"/>
    <property type="project" value="UniProtKB-KW"/>
</dbReference>
<comment type="similarity">
    <text evidence="1">Belongs to the ABC transporter superfamily.</text>
</comment>
<dbReference type="SUPFAM" id="SSF55021">
    <property type="entry name" value="ACT-like"/>
    <property type="match status" value="1"/>
</dbReference>
<keyword evidence="3" id="KW-1003">Cell membrane</keyword>
<dbReference type="Gene3D" id="3.30.70.260">
    <property type="match status" value="1"/>
</dbReference>
<dbReference type="InterPro" id="IPR045865">
    <property type="entry name" value="ACT-like_dom_sf"/>
</dbReference>
<keyword evidence="11" id="KW-1185">Reference proteome</keyword>
<evidence type="ECO:0000256" key="3">
    <source>
        <dbReference type="ARBA" id="ARBA00022475"/>
    </source>
</evidence>
<dbReference type="Gene3D" id="3.40.50.300">
    <property type="entry name" value="P-loop containing nucleotide triphosphate hydrolases"/>
    <property type="match status" value="1"/>
</dbReference>
<dbReference type="PROSITE" id="PS50893">
    <property type="entry name" value="ABC_TRANSPORTER_2"/>
    <property type="match status" value="1"/>
</dbReference>
<dbReference type="PROSITE" id="PS00211">
    <property type="entry name" value="ABC_TRANSPORTER_1"/>
    <property type="match status" value="1"/>
</dbReference>
<comment type="caution">
    <text evidence="10">The sequence shown here is derived from an EMBL/GenBank/DDBJ whole genome shotgun (WGS) entry which is preliminary data.</text>
</comment>
<keyword evidence="2" id="KW-0813">Transport</keyword>
<dbReference type="Pfam" id="PF00005">
    <property type="entry name" value="ABC_tran"/>
    <property type="match status" value="1"/>
</dbReference>
<dbReference type="CDD" id="cd03258">
    <property type="entry name" value="ABC_MetN_methionine_transporter"/>
    <property type="match status" value="1"/>
</dbReference>
<name>A0A7C8HGA1_9FIRM</name>
<dbReference type="InterPro" id="IPR003439">
    <property type="entry name" value="ABC_transporter-like_ATP-bd"/>
</dbReference>
<evidence type="ECO:0000313" key="10">
    <source>
        <dbReference type="EMBL" id="KAE9627762.1"/>
    </source>
</evidence>
<keyword evidence="8" id="KW-0472">Membrane</keyword>
<dbReference type="EMBL" id="WSLF01000024">
    <property type="protein sequence ID" value="KAE9627762.1"/>
    <property type="molecule type" value="Genomic_DNA"/>
</dbReference>
<keyword evidence="4" id="KW-0547">Nucleotide-binding</keyword>
<keyword evidence="6" id="KW-1278">Translocase</keyword>
<dbReference type="GO" id="GO:0005886">
    <property type="term" value="C:plasma membrane"/>
    <property type="evidence" value="ECO:0007669"/>
    <property type="project" value="UniProtKB-ARBA"/>
</dbReference>
<evidence type="ECO:0000256" key="2">
    <source>
        <dbReference type="ARBA" id="ARBA00022448"/>
    </source>
</evidence>
<dbReference type="InterPro" id="IPR017871">
    <property type="entry name" value="ABC_transporter-like_CS"/>
</dbReference>
<reference evidence="10 11" key="1">
    <citation type="submission" date="2019-12" db="EMBL/GenBank/DDBJ databases">
        <title>Defluviitalea raffinosedens, isolated from a biogas fermenter, genome sequencing and characterization.</title>
        <authorList>
            <person name="Rettenmaier R."/>
            <person name="Schneider M."/>
            <person name="Neuhaus K."/>
            <person name="Liebl W."/>
            <person name="Zverlov V."/>
        </authorList>
    </citation>
    <scope>NUCLEOTIDE SEQUENCE [LARGE SCALE GENOMIC DNA]</scope>
    <source>
        <strain evidence="10 11">249c-K6</strain>
    </source>
</reference>
<gene>
    <name evidence="10" type="ORF">GND95_14570</name>
</gene>
<dbReference type="PANTHER" id="PTHR43166">
    <property type="entry name" value="AMINO ACID IMPORT ATP-BINDING PROTEIN"/>
    <property type="match status" value="1"/>
</dbReference>
<evidence type="ECO:0000259" key="9">
    <source>
        <dbReference type="PROSITE" id="PS50893"/>
    </source>
</evidence>
<evidence type="ECO:0000313" key="11">
    <source>
        <dbReference type="Proteomes" id="UP000483018"/>
    </source>
</evidence>
<keyword evidence="5 10" id="KW-0067">ATP-binding</keyword>
<sequence>MHIEQGDIFGIIGLSGAGKSTLVRCINRLEEPTKGEVYIKGKNIMSLNPAELREMRKKIGMIFQHFNLLNSRTVAENIAYPMEIAKVPKEDREKRIDELLKLVELEEKRDSYPSQLSGGQKQRVGIARALANHPDVLLCDEATSALDPKTTQSILKLLKKINETLGLTIVIITHEMEVIKQICSKVAVMEAGEVVETGPVSKVFAHPTHPTTKSFVQNISHDIPEELLDRIDERRKLFRLSFEGIKTSQPILSKMIKKCGVDANILLGGIDHLQQTFIGSLIIELIGDKEEIKNAVAFLEENGVECEVISQ</sequence>
<evidence type="ECO:0000256" key="1">
    <source>
        <dbReference type="ARBA" id="ARBA00005417"/>
    </source>
</evidence>
<dbReference type="OrthoDB" id="9804199at2"/>
<organism evidence="10 11">
    <name type="scientific">Defluviitalea raffinosedens</name>
    <dbReference type="NCBI Taxonomy" id="1450156"/>
    <lineage>
        <taxon>Bacteria</taxon>
        <taxon>Bacillati</taxon>
        <taxon>Bacillota</taxon>
        <taxon>Clostridia</taxon>
        <taxon>Lachnospirales</taxon>
        <taxon>Defluviitaleaceae</taxon>
        <taxon>Defluviitalea</taxon>
    </lineage>
</organism>
<accession>A0A7C8HGA1</accession>
<dbReference type="InterPro" id="IPR041701">
    <property type="entry name" value="MetN_ABC"/>
</dbReference>
<dbReference type="GO" id="GO:0016887">
    <property type="term" value="F:ATP hydrolysis activity"/>
    <property type="evidence" value="ECO:0007669"/>
    <property type="project" value="InterPro"/>
</dbReference>
<dbReference type="InterPro" id="IPR018449">
    <property type="entry name" value="NIL_domain"/>
</dbReference>
<evidence type="ECO:0000256" key="6">
    <source>
        <dbReference type="ARBA" id="ARBA00022967"/>
    </source>
</evidence>
<dbReference type="Proteomes" id="UP000483018">
    <property type="component" value="Unassembled WGS sequence"/>
</dbReference>
<evidence type="ECO:0000256" key="4">
    <source>
        <dbReference type="ARBA" id="ARBA00022741"/>
    </source>
</evidence>
<dbReference type="AlphaFoldDB" id="A0A7C8HGA1"/>
<keyword evidence="7" id="KW-0029">Amino-acid transport</keyword>
<dbReference type="SUPFAM" id="SSF52540">
    <property type="entry name" value="P-loop containing nucleoside triphosphate hydrolases"/>
    <property type="match status" value="1"/>
</dbReference>
<dbReference type="FunFam" id="3.40.50.300:FF:000056">
    <property type="entry name" value="Cell division ATP-binding protein FtsE"/>
    <property type="match status" value="1"/>
</dbReference>
<protein>
    <submittedName>
        <fullName evidence="10">ATP-binding cassette domain-containing protein</fullName>
    </submittedName>
</protein>
<evidence type="ECO:0000256" key="8">
    <source>
        <dbReference type="ARBA" id="ARBA00023136"/>
    </source>
</evidence>
<evidence type="ECO:0000256" key="7">
    <source>
        <dbReference type="ARBA" id="ARBA00022970"/>
    </source>
</evidence>
<dbReference type="InterPro" id="IPR027417">
    <property type="entry name" value="P-loop_NTPase"/>
</dbReference>
<dbReference type="InterPro" id="IPR003593">
    <property type="entry name" value="AAA+_ATPase"/>
</dbReference>
<evidence type="ECO:0000256" key="5">
    <source>
        <dbReference type="ARBA" id="ARBA00022840"/>
    </source>
</evidence>
<dbReference type="Pfam" id="PF09383">
    <property type="entry name" value="NIL"/>
    <property type="match status" value="1"/>
</dbReference>
<proteinExistence type="inferred from homology"/>